<feature type="signal peptide" evidence="1">
    <location>
        <begin position="1"/>
        <end position="20"/>
    </location>
</feature>
<dbReference type="Gene3D" id="2.60.120.560">
    <property type="entry name" value="Exo-inulinase, domain 1"/>
    <property type="match status" value="1"/>
</dbReference>
<dbReference type="OrthoDB" id="165027at2"/>
<dbReference type="EMBL" id="AP012029">
    <property type="protein sequence ID" value="BAJ64918.1"/>
    <property type="molecule type" value="Genomic_DNA"/>
</dbReference>
<evidence type="ECO:0000313" key="2">
    <source>
        <dbReference type="EMBL" id="BAJ64918.1"/>
    </source>
</evidence>
<evidence type="ECO:0008006" key="4">
    <source>
        <dbReference type="Google" id="ProtNLM"/>
    </source>
</evidence>
<dbReference type="RefSeq" id="WP_013561263.1">
    <property type="nucleotide sequence ID" value="NC_014960.1"/>
</dbReference>
<dbReference type="HOGENOM" id="CLU_1040680_0_0_0"/>
<evidence type="ECO:0000256" key="1">
    <source>
        <dbReference type="SAM" id="SignalP"/>
    </source>
</evidence>
<protein>
    <recommendedName>
        <fullName evidence="4">3-keto-disaccharide hydrolase domain-containing protein</fullName>
    </recommendedName>
</protein>
<reference evidence="2 3" key="1">
    <citation type="submission" date="2010-12" db="EMBL/GenBank/DDBJ databases">
        <title>Whole genome sequence of Anaerolinea thermophila UNI-1.</title>
        <authorList>
            <person name="Narita-Yamada S."/>
            <person name="Kishi E."/>
            <person name="Watanabe Y."/>
            <person name="Takasaki K."/>
            <person name="Ankai A."/>
            <person name="Oguchi A."/>
            <person name="Fukui S."/>
            <person name="Takahashi M."/>
            <person name="Yashiro I."/>
            <person name="Hosoyama A."/>
            <person name="Sekiguchi Y."/>
            <person name="Hanada S."/>
            <person name="Fujita N."/>
        </authorList>
    </citation>
    <scope>NUCLEOTIDE SEQUENCE [LARGE SCALE GENOMIC DNA]</scope>
    <source>
        <strain evidence="3">DSM 14523 / JCM 11388 / NBRC 100420 / UNI-1</strain>
    </source>
</reference>
<sequence length="267" mass="28371">MRVWEVWALSLFLLGLTACAVQSPQSALLANPTPTVTLTPTRTPVWFPPTDTPTPIPTATPVPTLEMRPGVGEVVLTDDFSGANWQTGETEAGRIALGKGELTLAVTAEKGVLTSMRSGALPGDGYLEITVQASLCRPEDVYGVLVRASSPRDGYRILFNCGGSLRVERLKNGEIALLQDWTPVAGLPSGLLPARLGVWMAGQDLRLFVNGVYQFSLRDPVWTEGSIGAYARAAGASPLTVAFSALEVRALDVSRIPTATPFPSPTP</sequence>
<dbReference type="eggNOG" id="ENOG502ZJIW">
    <property type="taxonomic scope" value="Bacteria"/>
</dbReference>
<dbReference type="AlphaFoldDB" id="E8N1X1"/>
<keyword evidence="3" id="KW-1185">Reference proteome</keyword>
<dbReference type="Proteomes" id="UP000008922">
    <property type="component" value="Chromosome"/>
</dbReference>
<dbReference type="PROSITE" id="PS51257">
    <property type="entry name" value="PROKAR_LIPOPROTEIN"/>
    <property type="match status" value="1"/>
</dbReference>
<dbReference type="KEGG" id="atm:ANT_28920"/>
<keyword evidence="1" id="KW-0732">Signal</keyword>
<evidence type="ECO:0000313" key="3">
    <source>
        <dbReference type="Proteomes" id="UP000008922"/>
    </source>
</evidence>
<accession>E8N1X1</accession>
<name>E8N1X1_ANATU</name>
<gene>
    <name evidence="2" type="ordered locus">ANT_28920</name>
</gene>
<dbReference type="InParanoid" id="E8N1X1"/>
<dbReference type="STRING" id="926569.ANT_28920"/>
<feature type="chain" id="PRO_5003228606" description="3-keto-disaccharide hydrolase domain-containing protein" evidence="1">
    <location>
        <begin position="21"/>
        <end position="267"/>
    </location>
</feature>
<proteinExistence type="predicted"/>
<organism evidence="2 3">
    <name type="scientific">Anaerolinea thermophila (strain DSM 14523 / JCM 11388 / NBRC 100420 / UNI-1)</name>
    <dbReference type="NCBI Taxonomy" id="926569"/>
    <lineage>
        <taxon>Bacteria</taxon>
        <taxon>Bacillati</taxon>
        <taxon>Chloroflexota</taxon>
        <taxon>Anaerolineae</taxon>
        <taxon>Anaerolineales</taxon>
        <taxon>Anaerolineaceae</taxon>
        <taxon>Anaerolinea</taxon>
    </lineage>
</organism>